<accession>A0A699KR01</accession>
<gene>
    <name evidence="1" type="ORF">Tci_673778</name>
</gene>
<dbReference type="AlphaFoldDB" id="A0A699KR01"/>
<reference evidence="1" key="1">
    <citation type="journal article" date="2019" name="Sci. Rep.">
        <title>Draft genome of Tanacetum cinerariifolium, the natural source of mosquito coil.</title>
        <authorList>
            <person name="Yamashiro T."/>
            <person name="Shiraishi A."/>
            <person name="Satake H."/>
            <person name="Nakayama K."/>
        </authorList>
    </citation>
    <scope>NUCLEOTIDE SEQUENCE</scope>
</reference>
<dbReference type="EMBL" id="BKCJ010534515">
    <property type="protein sequence ID" value="GFB01807.1"/>
    <property type="molecule type" value="Genomic_DNA"/>
</dbReference>
<organism evidence="1">
    <name type="scientific">Tanacetum cinerariifolium</name>
    <name type="common">Dalmatian daisy</name>
    <name type="synonym">Chrysanthemum cinerariifolium</name>
    <dbReference type="NCBI Taxonomy" id="118510"/>
    <lineage>
        <taxon>Eukaryota</taxon>
        <taxon>Viridiplantae</taxon>
        <taxon>Streptophyta</taxon>
        <taxon>Embryophyta</taxon>
        <taxon>Tracheophyta</taxon>
        <taxon>Spermatophyta</taxon>
        <taxon>Magnoliopsida</taxon>
        <taxon>eudicotyledons</taxon>
        <taxon>Gunneridae</taxon>
        <taxon>Pentapetalae</taxon>
        <taxon>asterids</taxon>
        <taxon>campanulids</taxon>
        <taxon>Asterales</taxon>
        <taxon>Asteraceae</taxon>
        <taxon>Asteroideae</taxon>
        <taxon>Anthemideae</taxon>
        <taxon>Anthemidinae</taxon>
        <taxon>Tanacetum</taxon>
    </lineage>
</organism>
<sequence>MDYPPAVNLQQQSEFSQFDLGLTVPVFKRGDDPIYAINRIMSFLSAVVTSCFPTTNNQLRNSSNPHQQATIHDGGVTAQPVQGRQILYATGTSKTYTPGTSASTNRKQRVVICYKYKGEGHISKQCTKPKRKR</sequence>
<name>A0A699KR01_TANCI</name>
<evidence type="ECO:0008006" key="2">
    <source>
        <dbReference type="Google" id="ProtNLM"/>
    </source>
</evidence>
<feature type="non-terminal residue" evidence="1">
    <location>
        <position position="133"/>
    </location>
</feature>
<evidence type="ECO:0000313" key="1">
    <source>
        <dbReference type="EMBL" id="GFB01807.1"/>
    </source>
</evidence>
<proteinExistence type="predicted"/>
<comment type="caution">
    <text evidence="1">The sequence shown here is derived from an EMBL/GenBank/DDBJ whole genome shotgun (WGS) entry which is preliminary data.</text>
</comment>
<protein>
    <recommendedName>
        <fullName evidence="2">CCHC-type domain-containing protein</fullName>
    </recommendedName>
</protein>